<gene>
    <name evidence="1" type="ORF">ABC969_11140</name>
</gene>
<organism evidence="1 2">
    <name type="scientific">Sphingomonas qilianensis</name>
    <dbReference type="NCBI Taxonomy" id="1736690"/>
    <lineage>
        <taxon>Bacteria</taxon>
        <taxon>Pseudomonadati</taxon>
        <taxon>Pseudomonadota</taxon>
        <taxon>Alphaproteobacteria</taxon>
        <taxon>Sphingomonadales</taxon>
        <taxon>Sphingomonadaceae</taxon>
        <taxon>Sphingomonas</taxon>
    </lineage>
</organism>
<protein>
    <submittedName>
        <fullName evidence="1">Uncharacterized protein</fullName>
    </submittedName>
</protein>
<sequence length="132" mass="14243">MPKLKPKNERDTENLVRDRYRNLGYNQPGSGVVVTEQATLIEAARKALSAASKAGGGGKGAPEFIVSDPSTPDFIMVVECKASVADHASTTAAIDLLSGPPGKCQTSIEEECRASPWMVRYITQSTFQKRLM</sequence>
<name>A0ABU9XT05_9SPHN</name>
<reference evidence="1 2" key="1">
    <citation type="submission" date="2024-05" db="EMBL/GenBank/DDBJ databases">
        <authorList>
            <person name="Liu Q."/>
            <person name="Xin Y.-H."/>
        </authorList>
    </citation>
    <scope>NUCLEOTIDE SEQUENCE [LARGE SCALE GENOMIC DNA]</scope>
    <source>
        <strain evidence="1 2">CGMCC 1.15349</strain>
    </source>
</reference>
<dbReference type="EMBL" id="JBDIMF010000004">
    <property type="protein sequence ID" value="MEN2786973.1"/>
    <property type="molecule type" value="Genomic_DNA"/>
</dbReference>
<evidence type="ECO:0000313" key="1">
    <source>
        <dbReference type="EMBL" id="MEN2786973.1"/>
    </source>
</evidence>
<accession>A0ABU9XT05</accession>
<proteinExistence type="predicted"/>
<evidence type="ECO:0000313" key="2">
    <source>
        <dbReference type="Proteomes" id="UP001404104"/>
    </source>
</evidence>
<dbReference type="Proteomes" id="UP001404104">
    <property type="component" value="Unassembled WGS sequence"/>
</dbReference>
<comment type="caution">
    <text evidence="1">The sequence shown here is derived from an EMBL/GenBank/DDBJ whole genome shotgun (WGS) entry which is preliminary data.</text>
</comment>
<keyword evidence="2" id="KW-1185">Reference proteome</keyword>
<dbReference type="RefSeq" id="WP_345864983.1">
    <property type="nucleotide sequence ID" value="NZ_JBDIMF010000004.1"/>
</dbReference>